<gene>
    <name evidence="1" type="ORF">H9747_11115</name>
</gene>
<dbReference type="AlphaFoldDB" id="A0A9D1PFS8"/>
<dbReference type="Proteomes" id="UP000886814">
    <property type="component" value="Unassembled WGS sequence"/>
</dbReference>
<protein>
    <submittedName>
        <fullName evidence="1">Uncharacterized protein</fullName>
    </submittedName>
</protein>
<accession>A0A9D1PFS8</accession>
<evidence type="ECO:0000313" key="1">
    <source>
        <dbReference type="EMBL" id="HIV39522.1"/>
    </source>
</evidence>
<proteinExistence type="predicted"/>
<reference evidence="1" key="2">
    <citation type="submission" date="2021-04" db="EMBL/GenBank/DDBJ databases">
        <authorList>
            <person name="Gilroy R."/>
        </authorList>
    </citation>
    <scope>NUCLEOTIDE SEQUENCE</scope>
    <source>
        <strain evidence="1">CHK195-9823</strain>
    </source>
</reference>
<reference evidence="1" key="1">
    <citation type="journal article" date="2021" name="PeerJ">
        <title>Extensive microbial diversity within the chicken gut microbiome revealed by metagenomics and culture.</title>
        <authorList>
            <person name="Gilroy R."/>
            <person name="Ravi A."/>
            <person name="Getino M."/>
            <person name="Pursley I."/>
            <person name="Horton D.L."/>
            <person name="Alikhan N.F."/>
            <person name="Baker D."/>
            <person name="Gharbi K."/>
            <person name="Hall N."/>
            <person name="Watson M."/>
            <person name="Adriaenssens E.M."/>
            <person name="Foster-Nyarko E."/>
            <person name="Jarju S."/>
            <person name="Secka A."/>
            <person name="Antonio M."/>
            <person name="Oren A."/>
            <person name="Chaudhuri R.R."/>
            <person name="La Ragione R."/>
            <person name="Hildebrand F."/>
            <person name="Pallen M.J."/>
        </authorList>
    </citation>
    <scope>NUCLEOTIDE SEQUENCE</scope>
    <source>
        <strain evidence="1">CHK195-9823</strain>
    </source>
</reference>
<dbReference type="EMBL" id="DXIQ01000071">
    <property type="protein sequence ID" value="HIV39522.1"/>
    <property type="molecule type" value="Genomic_DNA"/>
</dbReference>
<sequence length="291" mass="33108">MVGVMSKKNMPDSNADIEKNEEIHQIENWLEELPEFDEHGHTPLSYEALLSFVGNAKKDNESADDRVIIGKVTDVLSHETDLERIDTLFALLKDHNADSSDYSMIGMSSYEVKNFVVSERAYRMAIEQCTEDYLMTGYKNNLAYLIRRKELANPENRIKKEAPILLRDGVANKDTFSLINMALFWTLECGSEENWDLADKLISYVDKNDVTGALEWWKGVALADEAEGYLVHLLLFRHGKIGSSPLGSIGELFDRVKKDYPGIPDKMKEIVTPFDGGEFDKFPTFPPVDWD</sequence>
<organism evidence="1 2">
    <name type="scientific">Candidatus Blautia stercorigallinarum</name>
    <dbReference type="NCBI Taxonomy" id="2838501"/>
    <lineage>
        <taxon>Bacteria</taxon>
        <taxon>Bacillati</taxon>
        <taxon>Bacillota</taxon>
        <taxon>Clostridia</taxon>
        <taxon>Lachnospirales</taxon>
        <taxon>Lachnospiraceae</taxon>
        <taxon>Blautia</taxon>
    </lineage>
</organism>
<comment type="caution">
    <text evidence="1">The sequence shown here is derived from an EMBL/GenBank/DDBJ whole genome shotgun (WGS) entry which is preliminary data.</text>
</comment>
<name>A0A9D1PFS8_9FIRM</name>
<evidence type="ECO:0000313" key="2">
    <source>
        <dbReference type="Proteomes" id="UP000886814"/>
    </source>
</evidence>